<organism evidence="1 2">
    <name type="scientific">Stichopus japonicus</name>
    <name type="common">Sea cucumber</name>
    <dbReference type="NCBI Taxonomy" id="307972"/>
    <lineage>
        <taxon>Eukaryota</taxon>
        <taxon>Metazoa</taxon>
        <taxon>Echinodermata</taxon>
        <taxon>Eleutherozoa</taxon>
        <taxon>Echinozoa</taxon>
        <taxon>Holothuroidea</taxon>
        <taxon>Aspidochirotacea</taxon>
        <taxon>Aspidochirotida</taxon>
        <taxon>Stichopodidae</taxon>
        <taxon>Apostichopus</taxon>
    </lineage>
</organism>
<accession>A0A2G8JMY5</accession>
<gene>
    <name evidence="1" type="ORF">BSL78_26022</name>
</gene>
<dbReference type="Proteomes" id="UP000230750">
    <property type="component" value="Unassembled WGS sequence"/>
</dbReference>
<dbReference type="EMBL" id="MRZV01001550">
    <property type="protein sequence ID" value="PIK37141.1"/>
    <property type="molecule type" value="Genomic_DNA"/>
</dbReference>
<sequence>MIKRNFTFLKEDIVVRPYKQLVMPHLEYAVQAWNPYFAKDKEVLEKVQRRATRMISSLKGVPYYRRLKLLYNKLVILTWKRRIDITVTNIVNVPHLFKFHDQILPAPVENVTVDEIAFSNYDVQFQLISEDDQQFAMDEELLLQDFNISAEELQFYLLENLRLKMIRKDSVQGVNKIRSIPPLA</sequence>
<name>A0A2G8JMY5_STIJA</name>
<keyword evidence="2" id="KW-1185">Reference proteome</keyword>
<dbReference type="AlphaFoldDB" id="A0A2G8JMY5"/>
<evidence type="ECO:0000313" key="1">
    <source>
        <dbReference type="EMBL" id="PIK37141.1"/>
    </source>
</evidence>
<proteinExistence type="predicted"/>
<reference evidence="1 2" key="1">
    <citation type="journal article" date="2017" name="PLoS Biol.">
        <title>The sea cucumber genome provides insights into morphological evolution and visceral regeneration.</title>
        <authorList>
            <person name="Zhang X."/>
            <person name="Sun L."/>
            <person name="Yuan J."/>
            <person name="Sun Y."/>
            <person name="Gao Y."/>
            <person name="Zhang L."/>
            <person name="Li S."/>
            <person name="Dai H."/>
            <person name="Hamel J.F."/>
            <person name="Liu C."/>
            <person name="Yu Y."/>
            <person name="Liu S."/>
            <person name="Lin W."/>
            <person name="Guo K."/>
            <person name="Jin S."/>
            <person name="Xu P."/>
            <person name="Storey K.B."/>
            <person name="Huan P."/>
            <person name="Zhang T."/>
            <person name="Zhou Y."/>
            <person name="Zhang J."/>
            <person name="Lin C."/>
            <person name="Li X."/>
            <person name="Xing L."/>
            <person name="Huo D."/>
            <person name="Sun M."/>
            <person name="Wang L."/>
            <person name="Mercier A."/>
            <person name="Li F."/>
            <person name="Yang H."/>
            <person name="Xiang J."/>
        </authorList>
    </citation>
    <scope>NUCLEOTIDE SEQUENCE [LARGE SCALE GENOMIC DNA]</scope>
    <source>
        <strain evidence="1">Shaxun</strain>
        <tissue evidence="1">Muscle</tissue>
    </source>
</reference>
<comment type="caution">
    <text evidence="1">The sequence shown here is derived from an EMBL/GenBank/DDBJ whole genome shotgun (WGS) entry which is preliminary data.</text>
</comment>
<dbReference type="OrthoDB" id="9200451at2759"/>
<evidence type="ECO:0000313" key="2">
    <source>
        <dbReference type="Proteomes" id="UP000230750"/>
    </source>
</evidence>
<protein>
    <submittedName>
        <fullName evidence="1">Uncharacterized protein</fullName>
    </submittedName>
</protein>